<evidence type="ECO:0000313" key="11">
    <source>
        <dbReference type="EMBL" id="KJY00197.1"/>
    </source>
</evidence>
<gene>
    <name evidence="11" type="ORF">TI39_contig339g00006</name>
</gene>
<evidence type="ECO:0000256" key="3">
    <source>
        <dbReference type="ARBA" id="ARBA00022692"/>
    </source>
</evidence>
<evidence type="ECO:0000256" key="2">
    <source>
        <dbReference type="ARBA" id="ARBA00022448"/>
    </source>
</evidence>
<feature type="domain" description="Cytochrome b561" evidence="10">
    <location>
        <begin position="189"/>
        <end position="382"/>
    </location>
</feature>
<keyword evidence="5 8" id="KW-1133">Transmembrane helix</keyword>
<sequence>MKNAIAKLIAAAGMATLATAQVTQSCHGSDSDLCYSLNIPETTSSSGTGDIFFQIRAPTTYSWVALGQGSRMRGANMFVIYASEDGNVTLSPRLGVGNVMPLYNEAAKVELLGGTGIENGMMTANVRCSSCNTWEGGSMSFQNSSASWIWSALSGDALNSNDPSESISYHNQADNFNWDFSQARGGSAVNPFVASDGTSTAPTAQASTPMKSSSKSRTTMLIMAHGFMAAIAWIIIFPIGGIIIRVLNFRGIVWVHAGIQALGWLLFVAAVGLGLYNAIKLDLLSTRHIILGLVVFCLFALQPVFGLLHHLRFKKTGSRGIWSYIHIWIGRVAIVLAMINGGLGLADARTFYKSWTIVYAVIAGSMGLLYIASIVFGEAKRSKKLKSAQSSDVADSDRDASLGSKSRQ</sequence>
<dbReference type="SMART" id="SM00665">
    <property type="entry name" value="B561"/>
    <property type="match status" value="1"/>
</dbReference>
<dbReference type="SUPFAM" id="SSF49344">
    <property type="entry name" value="CBD9-like"/>
    <property type="match status" value="1"/>
</dbReference>
<dbReference type="GO" id="GO:0016020">
    <property type="term" value="C:membrane"/>
    <property type="evidence" value="ECO:0007669"/>
    <property type="project" value="UniProtKB-SubCell"/>
</dbReference>
<accession>A0A0F4GS01</accession>
<evidence type="ECO:0000256" key="1">
    <source>
        <dbReference type="ARBA" id="ARBA00004370"/>
    </source>
</evidence>
<dbReference type="PROSITE" id="PS51257">
    <property type="entry name" value="PROKAR_LIPOPROTEIN"/>
    <property type="match status" value="1"/>
</dbReference>
<dbReference type="Proteomes" id="UP000033647">
    <property type="component" value="Unassembled WGS sequence"/>
</dbReference>
<keyword evidence="9" id="KW-0732">Signal</keyword>
<dbReference type="AlphaFoldDB" id="A0A0F4GS01"/>
<dbReference type="PROSITE" id="PS50939">
    <property type="entry name" value="CYTOCHROME_B561"/>
    <property type="match status" value="1"/>
</dbReference>
<evidence type="ECO:0000256" key="4">
    <source>
        <dbReference type="ARBA" id="ARBA00022982"/>
    </source>
</evidence>
<feature type="transmembrane region" description="Helical" evidence="8">
    <location>
        <begin position="321"/>
        <end position="345"/>
    </location>
</feature>
<evidence type="ECO:0000256" key="7">
    <source>
        <dbReference type="SAM" id="MobiDB-lite"/>
    </source>
</evidence>
<evidence type="ECO:0000256" key="5">
    <source>
        <dbReference type="ARBA" id="ARBA00022989"/>
    </source>
</evidence>
<dbReference type="Gene3D" id="2.60.40.1210">
    <property type="entry name" value="Cellobiose dehydrogenase, cytochrome domain"/>
    <property type="match status" value="1"/>
</dbReference>
<dbReference type="EMBL" id="LAFY01000331">
    <property type="protein sequence ID" value="KJY00197.1"/>
    <property type="molecule type" value="Genomic_DNA"/>
</dbReference>
<keyword evidence="12" id="KW-1185">Reference proteome</keyword>
<dbReference type="CDD" id="cd09630">
    <property type="entry name" value="CDH_like_cytochrome"/>
    <property type="match status" value="1"/>
</dbReference>
<evidence type="ECO:0000256" key="6">
    <source>
        <dbReference type="ARBA" id="ARBA00023136"/>
    </source>
</evidence>
<comment type="subcellular location">
    <subcellularLocation>
        <location evidence="1">Membrane</location>
    </subcellularLocation>
</comment>
<evidence type="ECO:0000259" key="10">
    <source>
        <dbReference type="PROSITE" id="PS50939"/>
    </source>
</evidence>
<feature type="transmembrane region" description="Helical" evidence="8">
    <location>
        <begin position="220"/>
        <end position="244"/>
    </location>
</feature>
<evidence type="ECO:0000313" key="12">
    <source>
        <dbReference type="Proteomes" id="UP000033647"/>
    </source>
</evidence>
<keyword evidence="2" id="KW-0813">Transport</keyword>
<dbReference type="PANTHER" id="PTHR47797:SF1">
    <property type="entry name" value="CYTOCHROME B561 DOMAIN-CONTAINING PROTEIN-RELATED"/>
    <property type="match status" value="1"/>
</dbReference>
<dbReference type="Pfam" id="PF03188">
    <property type="entry name" value="Cytochrom_B561"/>
    <property type="match status" value="1"/>
</dbReference>
<feature type="region of interest" description="Disordered" evidence="7">
    <location>
        <begin position="384"/>
        <end position="408"/>
    </location>
</feature>
<dbReference type="Pfam" id="PF16010">
    <property type="entry name" value="CDH-cyt"/>
    <property type="match status" value="1"/>
</dbReference>
<feature type="chain" id="PRO_5002469058" evidence="9">
    <location>
        <begin position="21"/>
        <end position="408"/>
    </location>
</feature>
<dbReference type="PANTHER" id="PTHR47797">
    <property type="entry name" value="DEHYDROGENASE, PUTATIVE (AFU_ORTHOLOGUE AFUA_8G05805)-RELATED"/>
    <property type="match status" value="1"/>
</dbReference>
<dbReference type="CDD" id="cd08760">
    <property type="entry name" value="Cyt_b561_FRRS1_like"/>
    <property type="match status" value="1"/>
</dbReference>
<keyword evidence="6 8" id="KW-0472">Membrane</keyword>
<name>A0A0F4GS01_9PEZI</name>
<keyword evidence="3 8" id="KW-0812">Transmembrane</keyword>
<feature type="transmembrane region" description="Helical" evidence="8">
    <location>
        <begin position="251"/>
        <end position="276"/>
    </location>
</feature>
<protein>
    <submittedName>
        <fullName evidence="11">Integral membrane protein</fullName>
    </submittedName>
</protein>
<reference evidence="11 12" key="1">
    <citation type="submission" date="2015-03" db="EMBL/GenBank/DDBJ databases">
        <title>RNA-seq based gene annotation and comparative genomics of four Zymoseptoria species reveal species-specific pathogenicity related genes and transposable element activity.</title>
        <authorList>
            <person name="Grandaubert J."/>
            <person name="Bhattacharyya A."/>
            <person name="Stukenbrock E.H."/>
        </authorList>
    </citation>
    <scope>NUCLEOTIDE SEQUENCE [LARGE SCALE GENOMIC DNA]</scope>
    <source>
        <strain evidence="11 12">Zb18110</strain>
    </source>
</reference>
<dbReference type="InterPro" id="IPR006593">
    <property type="entry name" value="Cyt_b561/ferric_Rdtase_TM"/>
</dbReference>
<evidence type="ECO:0000256" key="9">
    <source>
        <dbReference type="SAM" id="SignalP"/>
    </source>
</evidence>
<dbReference type="InterPro" id="IPR005018">
    <property type="entry name" value="DOMON_domain"/>
</dbReference>
<feature type="transmembrane region" description="Helical" evidence="8">
    <location>
        <begin position="357"/>
        <end position="377"/>
    </location>
</feature>
<feature type="signal peptide" evidence="9">
    <location>
        <begin position="1"/>
        <end position="20"/>
    </location>
</feature>
<comment type="caution">
    <text evidence="11">The sequence shown here is derived from an EMBL/GenBank/DDBJ whole genome shotgun (WGS) entry which is preliminary data.</text>
</comment>
<organism evidence="11 12">
    <name type="scientific">Zymoseptoria brevis</name>
    <dbReference type="NCBI Taxonomy" id="1047168"/>
    <lineage>
        <taxon>Eukaryota</taxon>
        <taxon>Fungi</taxon>
        <taxon>Dikarya</taxon>
        <taxon>Ascomycota</taxon>
        <taxon>Pezizomycotina</taxon>
        <taxon>Dothideomycetes</taxon>
        <taxon>Dothideomycetidae</taxon>
        <taxon>Mycosphaerellales</taxon>
        <taxon>Mycosphaerellaceae</taxon>
        <taxon>Zymoseptoria</taxon>
    </lineage>
</organism>
<keyword evidence="4" id="KW-0249">Electron transport</keyword>
<dbReference type="STRING" id="1047168.A0A0F4GS01"/>
<feature type="transmembrane region" description="Helical" evidence="8">
    <location>
        <begin position="288"/>
        <end position="309"/>
    </location>
</feature>
<dbReference type="OrthoDB" id="19261at2759"/>
<dbReference type="Gene3D" id="1.20.120.1770">
    <property type="match status" value="1"/>
</dbReference>
<proteinExistence type="predicted"/>
<evidence type="ECO:0000256" key="8">
    <source>
        <dbReference type="SAM" id="Phobius"/>
    </source>
</evidence>
<dbReference type="SMART" id="SM00664">
    <property type="entry name" value="DoH"/>
    <property type="match status" value="1"/>
</dbReference>
<dbReference type="InterPro" id="IPR015920">
    <property type="entry name" value="Cellobiose_DH-like_cyt"/>
</dbReference>